<feature type="chain" id="PRO_5044631986" description="Secreted protein" evidence="1">
    <location>
        <begin position="34"/>
        <end position="108"/>
    </location>
</feature>
<reference evidence="4" key="3">
    <citation type="submission" date="2025-04" db="UniProtKB">
        <authorList>
            <consortium name="RefSeq"/>
        </authorList>
    </citation>
    <scope>IDENTIFICATION</scope>
    <source>
        <strain evidence="4">CBS 781.70</strain>
    </source>
</reference>
<dbReference type="AlphaFoldDB" id="A0A6G1GBW7"/>
<keyword evidence="1" id="KW-0732">Signal</keyword>
<dbReference type="GeneID" id="54414815"/>
<organism evidence="2">
    <name type="scientific">Eremomyces bilateralis CBS 781.70</name>
    <dbReference type="NCBI Taxonomy" id="1392243"/>
    <lineage>
        <taxon>Eukaryota</taxon>
        <taxon>Fungi</taxon>
        <taxon>Dikarya</taxon>
        <taxon>Ascomycota</taxon>
        <taxon>Pezizomycotina</taxon>
        <taxon>Dothideomycetes</taxon>
        <taxon>Dothideomycetes incertae sedis</taxon>
        <taxon>Eremomycetales</taxon>
        <taxon>Eremomycetaceae</taxon>
        <taxon>Eremomyces</taxon>
    </lineage>
</organism>
<proteinExistence type="predicted"/>
<sequence>MAMTLYRESTRHRNRGLLLPWCLLIDVIMSSHGSVPKTSSRPSPIGKIHSMRHTPCEVSCPCFTRQGGRQTAEHQTYTDCSMIIMSQSSYSTVHSTECTVSIRSPAPS</sequence>
<dbReference type="RefSeq" id="XP_033537174.1">
    <property type="nucleotide sequence ID" value="XM_033674245.1"/>
</dbReference>
<keyword evidence="3" id="KW-1185">Reference proteome</keyword>
<reference evidence="4" key="2">
    <citation type="submission" date="2020-04" db="EMBL/GenBank/DDBJ databases">
        <authorList>
            <consortium name="NCBI Genome Project"/>
        </authorList>
    </citation>
    <scope>NUCLEOTIDE SEQUENCE</scope>
    <source>
        <strain evidence="4">CBS 781.70</strain>
    </source>
</reference>
<feature type="signal peptide" evidence="1">
    <location>
        <begin position="1"/>
        <end position="33"/>
    </location>
</feature>
<evidence type="ECO:0000313" key="3">
    <source>
        <dbReference type="Proteomes" id="UP000504638"/>
    </source>
</evidence>
<reference evidence="2 4" key="1">
    <citation type="submission" date="2020-01" db="EMBL/GenBank/DDBJ databases">
        <authorList>
            <consortium name="DOE Joint Genome Institute"/>
            <person name="Haridas S."/>
            <person name="Albert R."/>
            <person name="Binder M."/>
            <person name="Bloem J."/>
            <person name="Labutti K."/>
            <person name="Salamov A."/>
            <person name="Andreopoulos B."/>
            <person name="Baker S.E."/>
            <person name="Barry K."/>
            <person name="Bills G."/>
            <person name="Bluhm B.H."/>
            <person name="Cannon C."/>
            <person name="Castanera R."/>
            <person name="Culley D.E."/>
            <person name="Daum C."/>
            <person name="Ezra D."/>
            <person name="Gonzalez J.B."/>
            <person name="Henrissat B."/>
            <person name="Kuo A."/>
            <person name="Liang C."/>
            <person name="Lipzen A."/>
            <person name="Lutzoni F."/>
            <person name="Magnuson J."/>
            <person name="Mondo S."/>
            <person name="Nolan M."/>
            <person name="Ohm R."/>
            <person name="Pangilinan J."/>
            <person name="Park H.-J."/>
            <person name="Ramirez L."/>
            <person name="Alfaro M."/>
            <person name="Sun H."/>
            <person name="Tritt A."/>
            <person name="Yoshinaga Y."/>
            <person name="Zwiers L.-H."/>
            <person name="Turgeon B.G."/>
            <person name="Goodwin S.B."/>
            <person name="Spatafora J.W."/>
            <person name="Crous P.W."/>
            <person name="Grigoriev I.V."/>
        </authorList>
    </citation>
    <scope>NUCLEOTIDE SEQUENCE</scope>
    <source>
        <strain evidence="2 4">CBS 781.70</strain>
    </source>
</reference>
<name>A0A6G1GBW7_9PEZI</name>
<evidence type="ECO:0000313" key="4">
    <source>
        <dbReference type="RefSeq" id="XP_033537174.1"/>
    </source>
</evidence>
<dbReference type="EMBL" id="ML975151">
    <property type="protein sequence ID" value="KAF1815543.1"/>
    <property type="molecule type" value="Genomic_DNA"/>
</dbReference>
<protein>
    <recommendedName>
        <fullName evidence="5">Secreted protein</fullName>
    </recommendedName>
</protein>
<evidence type="ECO:0008006" key="5">
    <source>
        <dbReference type="Google" id="ProtNLM"/>
    </source>
</evidence>
<accession>A0A6G1GBW7</accession>
<evidence type="ECO:0000256" key="1">
    <source>
        <dbReference type="SAM" id="SignalP"/>
    </source>
</evidence>
<dbReference type="Proteomes" id="UP000504638">
    <property type="component" value="Unplaced"/>
</dbReference>
<evidence type="ECO:0000313" key="2">
    <source>
        <dbReference type="EMBL" id="KAF1815543.1"/>
    </source>
</evidence>
<gene>
    <name evidence="2 4" type="ORF">P152DRAFT_188766</name>
</gene>